<evidence type="ECO:0000256" key="7">
    <source>
        <dbReference type="ARBA" id="ARBA00022779"/>
    </source>
</evidence>
<dbReference type="GO" id="GO:0009425">
    <property type="term" value="C:bacterial-type flagellum basal body"/>
    <property type="evidence" value="ECO:0007669"/>
    <property type="project" value="InterPro"/>
</dbReference>
<keyword evidence="12" id="KW-0282">Flagellum</keyword>
<organism evidence="12 13">
    <name type="scientific">Scleromatobacter humisilvae</name>
    <dbReference type="NCBI Taxonomy" id="2897159"/>
    <lineage>
        <taxon>Bacteria</taxon>
        <taxon>Pseudomonadati</taxon>
        <taxon>Pseudomonadota</taxon>
        <taxon>Betaproteobacteria</taxon>
        <taxon>Burkholderiales</taxon>
        <taxon>Sphaerotilaceae</taxon>
        <taxon>Scleromatobacter</taxon>
    </lineage>
</organism>
<dbReference type="InterPro" id="IPR005503">
    <property type="entry name" value="FliL"/>
</dbReference>
<dbReference type="GO" id="GO:0071978">
    <property type="term" value="P:bacterial-type flagellum-dependent swarming motility"/>
    <property type="evidence" value="ECO:0007669"/>
    <property type="project" value="TreeGrafter"/>
</dbReference>
<dbReference type="GO" id="GO:0006935">
    <property type="term" value="P:chemotaxis"/>
    <property type="evidence" value="ECO:0007669"/>
    <property type="project" value="UniProtKB-KW"/>
</dbReference>
<evidence type="ECO:0000313" key="13">
    <source>
        <dbReference type="Proteomes" id="UP001139353"/>
    </source>
</evidence>
<keyword evidence="4" id="KW-1003">Cell membrane</keyword>
<dbReference type="Pfam" id="PF03748">
    <property type="entry name" value="FliL"/>
    <property type="match status" value="1"/>
</dbReference>
<dbReference type="Proteomes" id="UP001139353">
    <property type="component" value="Unassembled WGS sequence"/>
</dbReference>
<feature type="region of interest" description="Disordered" evidence="11">
    <location>
        <begin position="56"/>
        <end position="76"/>
    </location>
</feature>
<dbReference type="PANTHER" id="PTHR35091">
    <property type="entry name" value="FLAGELLAR PROTEIN FLIL"/>
    <property type="match status" value="1"/>
</dbReference>
<keyword evidence="8 10" id="KW-1133">Transmembrane helix</keyword>
<dbReference type="GO" id="GO:0005886">
    <property type="term" value="C:plasma membrane"/>
    <property type="evidence" value="ECO:0007669"/>
    <property type="project" value="UniProtKB-SubCell"/>
</dbReference>
<dbReference type="EMBL" id="JAJLJH010000001">
    <property type="protein sequence ID" value="MCK9684684.1"/>
    <property type="molecule type" value="Genomic_DNA"/>
</dbReference>
<gene>
    <name evidence="12" type="ORF">LPC04_03070</name>
</gene>
<evidence type="ECO:0000256" key="10">
    <source>
        <dbReference type="RuleBase" id="RU364125"/>
    </source>
</evidence>
<keyword evidence="5 10" id="KW-0145">Chemotaxis</keyword>
<comment type="subcellular location">
    <subcellularLocation>
        <location evidence="10">Cell inner membrane</location>
    </subcellularLocation>
    <subcellularLocation>
        <location evidence="2">Cell membrane</location>
        <topology evidence="2">Single-pass membrane protein</topology>
    </subcellularLocation>
</comment>
<comment type="caution">
    <text evidence="12">The sequence shown here is derived from an EMBL/GenBank/DDBJ whole genome shotgun (WGS) entry which is preliminary data.</text>
</comment>
<keyword evidence="9 10" id="KW-0472">Membrane</keyword>
<keyword evidence="13" id="KW-1185">Reference proteome</keyword>
<feature type="compositionally biased region" description="Basic and acidic residues" evidence="11">
    <location>
        <begin position="67"/>
        <end position="76"/>
    </location>
</feature>
<evidence type="ECO:0000256" key="11">
    <source>
        <dbReference type="SAM" id="MobiDB-lite"/>
    </source>
</evidence>
<feature type="transmembrane region" description="Helical" evidence="10">
    <location>
        <begin position="21"/>
        <end position="42"/>
    </location>
</feature>
<accession>A0A9X1YDT0</accession>
<keyword evidence="7 10" id="KW-0283">Flagellar rotation</keyword>
<protein>
    <recommendedName>
        <fullName evidence="10">Flagellar protein FliL</fullName>
    </recommendedName>
</protein>
<keyword evidence="12" id="KW-0969">Cilium</keyword>
<keyword evidence="6 10" id="KW-0812">Transmembrane</keyword>
<sequence length="211" mass="21819">MSAAAAAADAPAAKPGGKKKLVVMIAVAAIVLGGGGVGALVYMKKQKAAAEAAAAAEDGDGDATPAKSEKKKEKGEKPVFVPMDPFVVNLADHEADRYAQIGITLEVPDEKVSEEIKTYLPAIRNNILLLLAHKSSADLAGGDGKELLAKQIRHEALKAMGEDVDDDDAGAAPAADDASASAPAKKKKKHKKEAAENAPIRSVQFSSFIIQ</sequence>
<feature type="compositionally biased region" description="Low complexity" evidence="11">
    <location>
        <begin position="170"/>
        <end position="183"/>
    </location>
</feature>
<evidence type="ECO:0000256" key="8">
    <source>
        <dbReference type="ARBA" id="ARBA00022989"/>
    </source>
</evidence>
<dbReference type="AlphaFoldDB" id="A0A9X1YDT0"/>
<dbReference type="PANTHER" id="PTHR35091:SF2">
    <property type="entry name" value="FLAGELLAR PROTEIN FLIL"/>
    <property type="match status" value="1"/>
</dbReference>
<evidence type="ECO:0000313" key="12">
    <source>
        <dbReference type="EMBL" id="MCK9684684.1"/>
    </source>
</evidence>
<keyword evidence="12" id="KW-0966">Cell projection</keyword>
<evidence type="ECO:0000256" key="4">
    <source>
        <dbReference type="ARBA" id="ARBA00022475"/>
    </source>
</evidence>
<keyword evidence="10" id="KW-0997">Cell inner membrane</keyword>
<evidence type="ECO:0000256" key="3">
    <source>
        <dbReference type="ARBA" id="ARBA00008281"/>
    </source>
</evidence>
<feature type="region of interest" description="Disordered" evidence="11">
    <location>
        <begin position="163"/>
        <end position="198"/>
    </location>
</feature>
<dbReference type="RefSeq" id="WP_275680711.1">
    <property type="nucleotide sequence ID" value="NZ_JAJLJH010000001.1"/>
</dbReference>
<comment type="function">
    <text evidence="1 10">Controls the rotational direction of flagella during chemotaxis.</text>
</comment>
<comment type="similarity">
    <text evidence="3 10">Belongs to the FliL family.</text>
</comment>
<name>A0A9X1YDT0_9BURK</name>
<reference evidence="12" key="1">
    <citation type="submission" date="2021-11" db="EMBL/GenBank/DDBJ databases">
        <title>BS-T2-15 a new species belonging to the Comamonadaceae family isolated from the soil of a French oak forest.</title>
        <authorList>
            <person name="Mieszkin S."/>
            <person name="Alain K."/>
        </authorList>
    </citation>
    <scope>NUCLEOTIDE SEQUENCE</scope>
    <source>
        <strain evidence="12">BS-T2-15</strain>
    </source>
</reference>
<evidence type="ECO:0000256" key="6">
    <source>
        <dbReference type="ARBA" id="ARBA00022692"/>
    </source>
</evidence>
<evidence type="ECO:0000256" key="1">
    <source>
        <dbReference type="ARBA" id="ARBA00002254"/>
    </source>
</evidence>
<proteinExistence type="inferred from homology"/>
<evidence type="ECO:0000256" key="9">
    <source>
        <dbReference type="ARBA" id="ARBA00023136"/>
    </source>
</evidence>
<evidence type="ECO:0000256" key="2">
    <source>
        <dbReference type="ARBA" id="ARBA00004162"/>
    </source>
</evidence>
<evidence type="ECO:0000256" key="5">
    <source>
        <dbReference type="ARBA" id="ARBA00022500"/>
    </source>
</evidence>